<evidence type="ECO:0000313" key="4">
    <source>
        <dbReference type="Proteomes" id="UP000215405"/>
    </source>
</evidence>
<dbReference type="RefSeq" id="WP_094075747.1">
    <property type="nucleotide sequence ID" value="NZ_NBYO01000001.1"/>
</dbReference>
<dbReference type="Gene3D" id="1.10.3730.20">
    <property type="match status" value="2"/>
</dbReference>
<dbReference type="InterPro" id="IPR000620">
    <property type="entry name" value="EamA_dom"/>
</dbReference>
<dbReference type="EMBL" id="NBYO01000001">
    <property type="protein sequence ID" value="OXT01777.1"/>
    <property type="molecule type" value="Genomic_DNA"/>
</dbReference>
<accession>A0A231V0Z4</accession>
<proteinExistence type="predicted"/>
<keyword evidence="1" id="KW-1133">Transmembrane helix</keyword>
<keyword evidence="1" id="KW-0472">Membrane</keyword>
<feature type="transmembrane region" description="Helical" evidence="1">
    <location>
        <begin position="192"/>
        <end position="217"/>
    </location>
</feature>
<comment type="caution">
    <text evidence="3">The sequence shown here is derived from an EMBL/GenBank/DDBJ whole genome shotgun (WGS) entry which is preliminary data.</text>
</comment>
<feature type="domain" description="EamA" evidence="2">
    <location>
        <begin position="3"/>
        <end position="139"/>
    </location>
</feature>
<feature type="transmembrane region" description="Helical" evidence="1">
    <location>
        <begin position="287"/>
        <end position="303"/>
    </location>
</feature>
<feature type="domain" description="EamA" evidence="2">
    <location>
        <begin position="163"/>
        <end position="301"/>
    </location>
</feature>
<dbReference type="GO" id="GO:0016020">
    <property type="term" value="C:membrane"/>
    <property type="evidence" value="ECO:0007669"/>
    <property type="project" value="InterPro"/>
</dbReference>
<feature type="transmembrane region" description="Helical" evidence="1">
    <location>
        <begin position="256"/>
        <end position="278"/>
    </location>
</feature>
<evidence type="ECO:0000313" key="3">
    <source>
        <dbReference type="EMBL" id="OXT01777.1"/>
    </source>
</evidence>
<sequence>MPIWIVITVGSAFLQNIRSSLQKYLKGRMGTTGATFVRFGFGLPVAATLYALLRLVGHAAPSPNMTFLGWVVVAAMAQIIAQALLVHLFSYRNFAVGTAYSRTEPAQAALFGILFLGEGFGPGGWAAVALTVFGVMLISLARSAFTIGGLVTGLFTPTAGIGLASGLFFGVAAVGYRAASLSIEPSLPSPDFMIQASFVLLWAIALQTVTMAIWMALRERHEFAAVARAWKPSMLVGLVGALASFGWFAAMTLQQAALVKSLAQIEMLFTFASTVLIFRERVTAREVIGCIFIVTGIVVLLITR</sequence>
<dbReference type="InterPro" id="IPR037185">
    <property type="entry name" value="EmrE-like"/>
</dbReference>
<feature type="transmembrane region" description="Helical" evidence="1">
    <location>
        <begin position="229"/>
        <end position="250"/>
    </location>
</feature>
<reference evidence="4" key="1">
    <citation type="journal article" date="2017" name="Int. J. Syst. Evol. Microbiol.">
        <title>Notoacmeibacter marinus gen. nov., sp. nov., isolated from the gut of a limpet and proposal of Notoacmeibacteraceae fam. nov. in the order Rhizobiales of the class Alphaproteobacteria.</title>
        <authorList>
            <person name="Huang Z."/>
            <person name="Guo F."/>
            <person name="Lai Q."/>
        </authorList>
    </citation>
    <scope>NUCLEOTIDE SEQUENCE [LARGE SCALE GENOMIC DNA]</scope>
    <source>
        <strain evidence="4">XMTR2A4</strain>
    </source>
</reference>
<dbReference type="SUPFAM" id="SSF103481">
    <property type="entry name" value="Multidrug resistance efflux transporter EmrE"/>
    <property type="match status" value="2"/>
</dbReference>
<feature type="transmembrane region" description="Helical" evidence="1">
    <location>
        <begin position="67"/>
        <end position="89"/>
    </location>
</feature>
<keyword evidence="1" id="KW-0812">Transmembrane</keyword>
<feature type="transmembrane region" description="Helical" evidence="1">
    <location>
        <begin position="109"/>
        <end position="138"/>
    </location>
</feature>
<evidence type="ECO:0000256" key="1">
    <source>
        <dbReference type="SAM" id="Phobius"/>
    </source>
</evidence>
<dbReference type="AlphaFoldDB" id="A0A231V0Z4"/>
<keyword evidence="4" id="KW-1185">Reference proteome</keyword>
<name>A0A231V0Z4_9HYPH</name>
<gene>
    <name evidence="3" type="ORF">B7H23_02130</name>
</gene>
<evidence type="ECO:0000259" key="2">
    <source>
        <dbReference type="Pfam" id="PF00892"/>
    </source>
</evidence>
<protein>
    <recommendedName>
        <fullName evidence="2">EamA domain-containing protein</fullName>
    </recommendedName>
</protein>
<dbReference type="Proteomes" id="UP000215405">
    <property type="component" value="Unassembled WGS sequence"/>
</dbReference>
<feature type="transmembrane region" description="Helical" evidence="1">
    <location>
        <begin position="35"/>
        <end position="55"/>
    </location>
</feature>
<organism evidence="3 4">
    <name type="scientific">Notoacmeibacter marinus</name>
    <dbReference type="NCBI Taxonomy" id="1876515"/>
    <lineage>
        <taxon>Bacteria</taxon>
        <taxon>Pseudomonadati</taxon>
        <taxon>Pseudomonadota</taxon>
        <taxon>Alphaproteobacteria</taxon>
        <taxon>Hyphomicrobiales</taxon>
        <taxon>Notoacmeibacteraceae</taxon>
        <taxon>Notoacmeibacter</taxon>
    </lineage>
</organism>
<dbReference type="Pfam" id="PF00892">
    <property type="entry name" value="EamA"/>
    <property type="match status" value="2"/>
</dbReference>
<feature type="transmembrane region" description="Helical" evidence="1">
    <location>
        <begin position="150"/>
        <end position="172"/>
    </location>
</feature>